<proteinExistence type="inferred from homology"/>
<evidence type="ECO:0000256" key="8">
    <source>
        <dbReference type="RuleBase" id="RU368092"/>
    </source>
</evidence>
<dbReference type="InterPro" id="IPR004789">
    <property type="entry name" value="Acetalactate_synth_ssu"/>
</dbReference>
<sequence length="173" mass="19170">MVKQNGENLIMRRILSVLLENESGALSRVVGLFSQRGYNIESLTVAPTDDPTLSRMTIQTKGDARVLEQIEKQLHKLVDVLRVSELASGSHVEREIMLVKLQASGYGREEIKRSTDIFRGQIIDVTSTLYTVQLVGTSDKLDAFLDAVRDVAEIVEVARSGIVGVSRGDKIMR</sequence>
<dbReference type="InterPro" id="IPR054480">
    <property type="entry name" value="AHAS_small-like_ACT"/>
</dbReference>
<dbReference type="EC" id="2.2.1.6" evidence="8"/>
<comment type="pathway">
    <text evidence="1 8">Amino-acid biosynthesis; L-isoleucine biosynthesis; L-isoleucine from 2-oxobutanoate: step 1/4.</text>
</comment>
<dbReference type="PROSITE" id="PS51671">
    <property type="entry name" value="ACT"/>
    <property type="match status" value="1"/>
</dbReference>
<name>A0ABX8LYK5_9GAMM</name>
<dbReference type="CDD" id="cd04878">
    <property type="entry name" value="ACT_AHAS"/>
    <property type="match status" value="1"/>
</dbReference>
<dbReference type="EMBL" id="CP020335">
    <property type="protein sequence ID" value="QXF34930.1"/>
    <property type="molecule type" value="Genomic_DNA"/>
</dbReference>
<keyword evidence="5 8" id="KW-0028">Amino-acid biosynthesis</keyword>
<gene>
    <name evidence="10" type="ORF">B0X70_18465</name>
</gene>
<comment type="similarity">
    <text evidence="3 8">Belongs to the acetolactate synthase small subunit family.</text>
</comment>
<dbReference type="PANTHER" id="PTHR30239">
    <property type="entry name" value="ACETOLACTATE SYNTHASE SMALL SUBUNIT"/>
    <property type="match status" value="1"/>
</dbReference>
<dbReference type="NCBIfam" id="TIGR00119">
    <property type="entry name" value="acolac_sm"/>
    <property type="match status" value="1"/>
</dbReference>
<dbReference type="InterPro" id="IPR039557">
    <property type="entry name" value="AHAS_ACT"/>
</dbReference>
<protein>
    <recommendedName>
        <fullName evidence="8">Acetolactate synthase small subunit</fullName>
        <shortName evidence="8">AHAS</shortName>
        <shortName evidence="8">ALS</shortName>
        <ecNumber evidence="8">2.2.1.6</ecNumber>
    </recommendedName>
    <alternativeName>
        <fullName evidence="8">Acetohydroxy-acid synthase small subunit</fullName>
    </alternativeName>
</protein>
<dbReference type="SUPFAM" id="SSF55021">
    <property type="entry name" value="ACT-like"/>
    <property type="match status" value="2"/>
</dbReference>
<evidence type="ECO:0000256" key="7">
    <source>
        <dbReference type="ARBA" id="ARBA00048670"/>
    </source>
</evidence>
<keyword evidence="6 8" id="KW-0100">Branched-chain amino acid biosynthesis</keyword>
<comment type="catalytic activity">
    <reaction evidence="7 8">
        <text>2 pyruvate + H(+) = (2S)-2-acetolactate + CO2</text>
        <dbReference type="Rhea" id="RHEA:25249"/>
        <dbReference type="ChEBI" id="CHEBI:15361"/>
        <dbReference type="ChEBI" id="CHEBI:15378"/>
        <dbReference type="ChEBI" id="CHEBI:16526"/>
        <dbReference type="ChEBI" id="CHEBI:58476"/>
        <dbReference type="EC" id="2.2.1.6"/>
    </reaction>
</comment>
<evidence type="ECO:0000256" key="4">
    <source>
        <dbReference type="ARBA" id="ARBA00011744"/>
    </source>
</evidence>
<feature type="domain" description="ACT" evidence="9">
    <location>
        <begin position="14"/>
        <end position="88"/>
    </location>
</feature>
<dbReference type="InterPro" id="IPR027271">
    <property type="entry name" value="Acetolactate_synth/TF_NikR_C"/>
</dbReference>
<dbReference type="Proteomes" id="UP000693715">
    <property type="component" value="Chromosome"/>
</dbReference>
<evidence type="ECO:0000313" key="10">
    <source>
        <dbReference type="EMBL" id="QXF34930.1"/>
    </source>
</evidence>
<keyword evidence="11" id="KW-1185">Reference proteome</keyword>
<dbReference type="Pfam" id="PF10369">
    <property type="entry name" value="ALS_ss_C"/>
    <property type="match status" value="1"/>
</dbReference>
<keyword evidence="8" id="KW-0808">Transferase</keyword>
<accession>A0ABX8LYK5</accession>
<evidence type="ECO:0000256" key="3">
    <source>
        <dbReference type="ARBA" id="ARBA00006341"/>
    </source>
</evidence>
<dbReference type="Gene3D" id="3.30.70.1150">
    <property type="entry name" value="ACT-like. Chain A, domain 2"/>
    <property type="match status" value="1"/>
</dbReference>
<evidence type="ECO:0000259" key="9">
    <source>
        <dbReference type="PROSITE" id="PS51671"/>
    </source>
</evidence>
<dbReference type="InterPro" id="IPR002912">
    <property type="entry name" value="ACT_dom"/>
</dbReference>
<comment type="subunit">
    <text evidence="4 8">Dimer of large and small chains.</text>
</comment>
<dbReference type="NCBIfam" id="NF008864">
    <property type="entry name" value="PRK11895.1"/>
    <property type="match status" value="1"/>
</dbReference>
<evidence type="ECO:0000256" key="6">
    <source>
        <dbReference type="ARBA" id="ARBA00023304"/>
    </source>
</evidence>
<dbReference type="PANTHER" id="PTHR30239:SF0">
    <property type="entry name" value="ACETOLACTATE SYNTHASE SMALL SUBUNIT 1, CHLOROPLASTIC"/>
    <property type="match status" value="1"/>
</dbReference>
<dbReference type="InterPro" id="IPR045865">
    <property type="entry name" value="ACT-like_dom_sf"/>
</dbReference>
<organism evidence="10 11">
    <name type="scientific">Photorhabdus akhurstii</name>
    <dbReference type="NCBI Taxonomy" id="171438"/>
    <lineage>
        <taxon>Bacteria</taxon>
        <taxon>Pseudomonadati</taxon>
        <taxon>Pseudomonadota</taxon>
        <taxon>Gammaproteobacteria</taxon>
        <taxon>Enterobacterales</taxon>
        <taxon>Morganellaceae</taxon>
        <taxon>Photorhabdus</taxon>
    </lineage>
</organism>
<evidence type="ECO:0000313" key="11">
    <source>
        <dbReference type="Proteomes" id="UP000693715"/>
    </source>
</evidence>
<dbReference type="InterPro" id="IPR019455">
    <property type="entry name" value="Acetolactate_synth_ssu_C"/>
</dbReference>
<comment type="pathway">
    <text evidence="2 8">Amino-acid biosynthesis; L-valine biosynthesis; L-valine from pyruvate: step 1/4.</text>
</comment>
<evidence type="ECO:0000256" key="5">
    <source>
        <dbReference type="ARBA" id="ARBA00022605"/>
    </source>
</evidence>
<dbReference type="Pfam" id="PF22629">
    <property type="entry name" value="ACT_AHAS_ss"/>
    <property type="match status" value="1"/>
</dbReference>
<comment type="function">
    <text evidence="8">Catalyzes the conversion of 2 pyruvate molecules into acetolactate in the first common step of the biosynthetic pathway of the branched-amino acids such as leucine, isoleucine, and valine.</text>
</comment>
<evidence type="ECO:0000256" key="1">
    <source>
        <dbReference type="ARBA" id="ARBA00004974"/>
    </source>
</evidence>
<evidence type="ECO:0000256" key="2">
    <source>
        <dbReference type="ARBA" id="ARBA00005025"/>
    </source>
</evidence>
<dbReference type="Gene3D" id="3.30.70.260">
    <property type="match status" value="1"/>
</dbReference>
<reference evidence="10 11" key="1">
    <citation type="submission" date="2017-03" db="EMBL/GenBank/DDBJ databases">
        <title>Genome comparison of Photorhabdus luminescens strain 0813-124 phase variants.</title>
        <authorList>
            <person name="Chien C.-C."/>
            <person name="Chen W.-J."/>
            <person name="Shih M.-C."/>
            <person name="Hsieh F.-C."/>
        </authorList>
    </citation>
    <scope>NUCLEOTIDE SEQUENCE [LARGE SCALE GENOMIC DNA]</scope>
    <source>
        <strain evidence="10 11">0813-124 phase II</strain>
    </source>
</reference>